<name>A0A1J1HQU4_9DIPT</name>
<gene>
    <name evidence="1" type="ORF">CLUMA_CG004221</name>
</gene>
<proteinExistence type="predicted"/>
<reference evidence="1 2" key="1">
    <citation type="submission" date="2015-04" db="EMBL/GenBank/DDBJ databases">
        <authorList>
            <person name="Syromyatnikov M.Y."/>
            <person name="Popov V.N."/>
        </authorList>
    </citation>
    <scope>NUCLEOTIDE SEQUENCE [LARGE SCALE GENOMIC DNA]</scope>
</reference>
<sequence length="76" mass="8886">MTSFRFKQVKLKLVIKVDFEATNLFIHHSSSFSINCFLIKALKQKLPNRTIYCHVLQLFKASQAMYNEMACICKIL</sequence>
<protein>
    <submittedName>
        <fullName evidence="1">CLUMA_CG004221, isoform A</fullName>
    </submittedName>
</protein>
<accession>A0A1J1HQU4</accession>
<keyword evidence="2" id="KW-1185">Reference proteome</keyword>
<dbReference type="EMBL" id="CVRI01000019">
    <property type="protein sequence ID" value="CRK90432.1"/>
    <property type="molecule type" value="Genomic_DNA"/>
</dbReference>
<organism evidence="1 2">
    <name type="scientific">Clunio marinus</name>
    <dbReference type="NCBI Taxonomy" id="568069"/>
    <lineage>
        <taxon>Eukaryota</taxon>
        <taxon>Metazoa</taxon>
        <taxon>Ecdysozoa</taxon>
        <taxon>Arthropoda</taxon>
        <taxon>Hexapoda</taxon>
        <taxon>Insecta</taxon>
        <taxon>Pterygota</taxon>
        <taxon>Neoptera</taxon>
        <taxon>Endopterygota</taxon>
        <taxon>Diptera</taxon>
        <taxon>Nematocera</taxon>
        <taxon>Chironomoidea</taxon>
        <taxon>Chironomidae</taxon>
        <taxon>Clunio</taxon>
    </lineage>
</organism>
<dbReference type="Proteomes" id="UP000183832">
    <property type="component" value="Unassembled WGS sequence"/>
</dbReference>
<evidence type="ECO:0000313" key="2">
    <source>
        <dbReference type="Proteomes" id="UP000183832"/>
    </source>
</evidence>
<evidence type="ECO:0000313" key="1">
    <source>
        <dbReference type="EMBL" id="CRK90432.1"/>
    </source>
</evidence>
<dbReference type="AlphaFoldDB" id="A0A1J1HQU4"/>